<sequence length="505" mass="55515">MDFYMPIESDDLASDPFDDEEYEPAQSVSQYSDSDDEPDEAGPENEEQDRDIVHGHDYDSLGDDGWDSDGVPRGMQPDYDSPPPRQRPPAHARQLSGTPFDDFDDNDGDDLDGMPLRSHSHPPTPAAQARPPSVLAREAIAPRVARPSRENRRHLSRRHPYSRPRDAPGGQARMANGRVNQNDNGLGDELVLMEVQPARGMRGNHAALEVIDLTGDSDSPAVEPGVAAPRPRTQNPRRHNQRPPALPRRDGSVLGNINATVIDLTGDDPRPSPPMPQQLPRHHIHRRNNAHHDQWQAPDPLRPLHQGHHMALGDNAQLGGVGARLIGIIDRISMGLFYRGQSPDVEVEFIGGPGLHMAADPLAHNAPNLDYRGGDRGAPKPAFVPPPPARAGFTRDLGGADDETLVCPGCEKELHYDPEDAGAPAAKKAKPARASRKDQEEHHFWALKECGHVYCKDCFDHRKSVAKNSTMRFRRSGESARKVFCAVESCPSEVLAKGSWIGLFL</sequence>
<gene>
    <name evidence="2" type="ORF">BT67DRAFT_427305</name>
</gene>
<dbReference type="GO" id="GO:0033768">
    <property type="term" value="C:SUMO-targeted ubiquitin ligase complex"/>
    <property type="evidence" value="ECO:0007669"/>
    <property type="project" value="TreeGrafter"/>
</dbReference>
<feature type="compositionally biased region" description="Acidic residues" evidence="1">
    <location>
        <begin position="33"/>
        <end position="49"/>
    </location>
</feature>
<name>A0AAN6ZBC1_9PEZI</name>
<proteinExistence type="predicted"/>
<evidence type="ECO:0008006" key="4">
    <source>
        <dbReference type="Google" id="ProtNLM"/>
    </source>
</evidence>
<dbReference type="InterPro" id="IPR038886">
    <property type="entry name" value="E3_SLX5/Rfp1"/>
</dbReference>
<reference evidence="2" key="1">
    <citation type="journal article" date="2023" name="Mol. Phylogenet. Evol.">
        <title>Genome-scale phylogeny and comparative genomics of the fungal order Sordariales.</title>
        <authorList>
            <person name="Hensen N."/>
            <person name="Bonometti L."/>
            <person name="Westerberg I."/>
            <person name="Brannstrom I.O."/>
            <person name="Guillou S."/>
            <person name="Cros-Aarteil S."/>
            <person name="Calhoun S."/>
            <person name="Haridas S."/>
            <person name="Kuo A."/>
            <person name="Mondo S."/>
            <person name="Pangilinan J."/>
            <person name="Riley R."/>
            <person name="LaButti K."/>
            <person name="Andreopoulos B."/>
            <person name="Lipzen A."/>
            <person name="Chen C."/>
            <person name="Yan M."/>
            <person name="Daum C."/>
            <person name="Ng V."/>
            <person name="Clum A."/>
            <person name="Steindorff A."/>
            <person name="Ohm R.A."/>
            <person name="Martin F."/>
            <person name="Silar P."/>
            <person name="Natvig D.O."/>
            <person name="Lalanne C."/>
            <person name="Gautier V."/>
            <person name="Ament-Velasquez S.L."/>
            <person name="Kruys A."/>
            <person name="Hutchinson M.I."/>
            <person name="Powell A.J."/>
            <person name="Barry K."/>
            <person name="Miller A.N."/>
            <person name="Grigoriev I.V."/>
            <person name="Debuchy R."/>
            <person name="Gladieux P."/>
            <person name="Hiltunen Thoren M."/>
            <person name="Johannesson H."/>
        </authorList>
    </citation>
    <scope>NUCLEOTIDE SEQUENCE</scope>
    <source>
        <strain evidence="2">CBS 123565</strain>
    </source>
</reference>
<feature type="region of interest" description="Disordered" evidence="1">
    <location>
        <begin position="214"/>
        <end position="255"/>
    </location>
</feature>
<dbReference type="AlphaFoldDB" id="A0AAN6ZBC1"/>
<dbReference type="PANTHER" id="PTHR28042">
    <property type="entry name" value="E3 UBIQUITIN-PROTEIN LIGASE COMPLEX SLX5-SLX8 SUBUNIT SLX5"/>
    <property type="match status" value="1"/>
</dbReference>
<dbReference type="PANTHER" id="PTHR28042:SF1">
    <property type="entry name" value="E3 UBIQUITIN-PROTEIN LIGASE COMPLEX SLX5-SLX8 SUBUNIT SLX5"/>
    <property type="match status" value="1"/>
</dbReference>
<evidence type="ECO:0000256" key="1">
    <source>
        <dbReference type="SAM" id="MobiDB-lite"/>
    </source>
</evidence>
<accession>A0AAN6ZBC1</accession>
<reference evidence="2" key="2">
    <citation type="submission" date="2023-05" db="EMBL/GenBank/DDBJ databases">
        <authorList>
            <consortium name="Lawrence Berkeley National Laboratory"/>
            <person name="Steindorff A."/>
            <person name="Hensen N."/>
            <person name="Bonometti L."/>
            <person name="Westerberg I."/>
            <person name="Brannstrom I.O."/>
            <person name="Guillou S."/>
            <person name="Cros-Aarteil S."/>
            <person name="Calhoun S."/>
            <person name="Haridas S."/>
            <person name="Kuo A."/>
            <person name="Mondo S."/>
            <person name="Pangilinan J."/>
            <person name="Riley R."/>
            <person name="Labutti K."/>
            <person name="Andreopoulos B."/>
            <person name="Lipzen A."/>
            <person name="Chen C."/>
            <person name="Yanf M."/>
            <person name="Daum C."/>
            <person name="Ng V."/>
            <person name="Clum A."/>
            <person name="Ohm R."/>
            <person name="Martin F."/>
            <person name="Silar P."/>
            <person name="Natvig D."/>
            <person name="Lalanne C."/>
            <person name="Gautier V."/>
            <person name="Ament-Velasquez S.L."/>
            <person name="Kruys A."/>
            <person name="Hutchinson M.I."/>
            <person name="Powell A.J."/>
            <person name="Barry K."/>
            <person name="Miller A.N."/>
            <person name="Grigoriev I.V."/>
            <person name="Debuchy R."/>
            <person name="Gladieux P."/>
            <person name="Thoren M.H."/>
            <person name="Johannesson H."/>
        </authorList>
    </citation>
    <scope>NUCLEOTIDE SEQUENCE</scope>
    <source>
        <strain evidence="2">CBS 123565</strain>
    </source>
</reference>
<feature type="compositionally biased region" description="Basic residues" evidence="1">
    <location>
        <begin position="151"/>
        <end position="162"/>
    </location>
</feature>
<feature type="compositionally biased region" description="Acidic residues" evidence="1">
    <location>
        <begin position="8"/>
        <end position="23"/>
    </location>
</feature>
<protein>
    <recommendedName>
        <fullName evidence="4">Cell cycle control protein</fullName>
    </recommendedName>
</protein>
<keyword evidence="3" id="KW-1185">Reference proteome</keyword>
<dbReference type="EMBL" id="MU853423">
    <property type="protein sequence ID" value="KAK4131558.1"/>
    <property type="molecule type" value="Genomic_DNA"/>
</dbReference>
<feature type="region of interest" description="Disordered" evidence="1">
    <location>
        <begin position="1"/>
        <end position="187"/>
    </location>
</feature>
<evidence type="ECO:0000313" key="2">
    <source>
        <dbReference type="EMBL" id="KAK4131558.1"/>
    </source>
</evidence>
<comment type="caution">
    <text evidence="2">The sequence shown here is derived from an EMBL/GenBank/DDBJ whole genome shotgun (WGS) entry which is preliminary data.</text>
</comment>
<feature type="compositionally biased region" description="Basic and acidic residues" evidence="1">
    <location>
        <begin position="50"/>
        <end position="59"/>
    </location>
</feature>
<dbReference type="Proteomes" id="UP001304895">
    <property type="component" value="Unassembled WGS sequence"/>
</dbReference>
<dbReference type="GO" id="GO:0004842">
    <property type="term" value="F:ubiquitin-protein transferase activity"/>
    <property type="evidence" value="ECO:0007669"/>
    <property type="project" value="TreeGrafter"/>
</dbReference>
<evidence type="ECO:0000313" key="3">
    <source>
        <dbReference type="Proteomes" id="UP001304895"/>
    </source>
</evidence>
<organism evidence="2 3">
    <name type="scientific">Trichocladium antarcticum</name>
    <dbReference type="NCBI Taxonomy" id="1450529"/>
    <lineage>
        <taxon>Eukaryota</taxon>
        <taxon>Fungi</taxon>
        <taxon>Dikarya</taxon>
        <taxon>Ascomycota</taxon>
        <taxon>Pezizomycotina</taxon>
        <taxon>Sordariomycetes</taxon>
        <taxon>Sordariomycetidae</taxon>
        <taxon>Sordariales</taxon>
        <taxon>Chaetomiaceae</taxon>
        <taxon>Trichocladium</taxon>
    </lineage>
</organism>
<feature type="compositionally biased region" description="Acidic residues" evidence="1">
    <location>
        <begin position="101"/>
        <end position="112"/>
    </location>
</feature>